<evidence type="ECO:0000313" key="4">
    <source>
        <dbReference type="Proteomes" id="UP000053528"/>
    </source>
</evidence>
<dbReference type="PROSITE" id="PS51257">
    <property type="entry name" value="PROKAR_LIPOPROTEIN"/>
    <property type="match status" value="1"/>
</dbReference>
<evidence type="ECO:0008006" key="5">
    <source>
        <dbReference type="Google" id="ProtNLM"/>
    </source>
</evidence>
<feature type="region of interest" description="Disordered" evidence="1">
    <location>
        <begin position="161"/>
        <end position="186"/>
    </location>
</feature>
<feature type="compositionally biased region" description="Basic and acidic residues" evidence="1">
    <location>
        <begin position="167"/>
        <end position="186"/>
    </location>
</feature>
<dbReference type="RefSeq" id="WP_035757385.1">
    <property type="nucleotide sequence ID" value="NZ_JRNH01000029.1"/>
</dbReference>
<evidence type="ECO:0000256" key="2">
    <source>
        <dbReference type="SAM" id="SignalP"/>
    </source>
</evidence>
<reference evidence="3 4" key="1">
    <citation type="submission" date="2014-07" db="EMBL/GenBank/DDBJ databases">
        <authorList>
            <person name="McCorrison J."/>
            <person name="Sanka R."/>
            <person name="Torralba M."/>
            <person name="Gillis M."/>
            <person name="Haft D.H."/>
            <person name="Methe B."/>
            <person name="Sutton G."/>
            <person name="Nelson K.E."/>
        </authorList>
    </citation>
    <scope>NUCLEOTIDE SEQUENCE [LARGE SCALE GENOMIC DNA]</scope>
    <source>
        <strain evidence="3 4">DNF00011</strain>
    </source>
</reference>
<evidence type="ECO:0000256" key="1">
    <source>
        <dbReference type="SAM" id="MobiDB-lite"/>
    </source>
</evidence>
<dbReference type="AlphaFoldDB" id="A0A095YBT2"/>
<feature type="signal peptide" evidence="2">
    <location>
        <begin position="1"/>
        <end position="30"/>
    </location>
</feature>
<proteinExistence type="predicted"/>
<organism evidence="3 4">
    <name type="scientific">Pseudoglutamicibacter albus DNF00011</name>
    <dbReference type="NCBI Taxonomy" id="1401063"/>
    <lineage>
        <taxon>Bacteria</taxon>
        <taxon>Bacillati</taxon>
        <taxon>Actinomycetota</taxon>
        <taxon>Actinomycetes</taxon>
        <taxon>Micrococcales</taxon>
        <taxon>Micrococcaceae</taxon>
        <taxon>Pseudoglutamicibacter</taxon>
    </lineage>
</organism>
<keyword evidence="2" id="KW-0732">Signal</keyword>
<protein>
    <recommendedName>
        <fullName evidence="5">Lipoprotein</fullName>
    </recommendedName>
</protein>
<sequence>MKLPVKARIRRAASGAALAALALTATGCGAINDQATTAQYDPSDGVSAHVGDVTIQNLMLVTNGADQEARYLGTIVNKGKDSADLSLEFSGNSVDTNVTADKPLRLEDDKNAETFTVPGDTSKETNKGTYPGQQVLVTIKSGGNSTTAKVPVVDGTLPEYANYVPGGHDKSRSDHLKPSEKADHGH</sequence>
<name>A0A095YBT2_9MICC</name>
<dbReference type="EMBL" id="JRNH01000029">
    <property type="protein sequence ID" value="KGF19693.1"/>
    <property type="molecule type" value="Genomic_DNA"/>
</dbReference>
<evidence type="ECO:0000313" key="3">
    <source>
        <dbReference type="EMBL" id="KGF19693.1"/>
    </source>
</evidence>
<gene>
    <name evidence="3" type="ORF">HMPREF2128_08965</name>
</gene>
<accession>A0A095YBT2</accession>
<feature type="chain" id="PRO_5001921998" description="Lipoprotein" evidence="2">
    <location>
        <begin position="31"/>
        <end position="186"/>
    </location>
</feature>
<comment type="caution">
    <text evidence="3">The sequence shown here is derived from an EMBL/GenBank/DDBJ whole genome shotgun (WGS) entry which is preliminary data.</text>
</comment>
<dbReference type="Proteomes" id="UP000053528">
    <property type="component" value="Unassembled WGS sequence"/>
</dbReference>